<dbReference type="NCBIfam" id="TIGR01144">
    <property type="entry name" value="ATP_synt_b"/>
    <property type="match status" value="1"/>
</dbReference>
<dbReference type="Pfam" id="PF00430">
    <property type="entry name" value="ATP-synt_B"/>
    <property type="match status" value="1"/>
</dbReference>
<dbReference type="GO" id="GO:0005886">
    <property type="term" value="C:plasma membrane"/>
    <property type="evidence" value="ECO:0007669"/>
    <property type="project" value="UniProtKB-SubCell"/>
</dbReference>
<keyword evidence="5 12" id="KW-0375">Hydrogen ion transport</keyword>
<dbReference type="InterPro" id="IPR002146">
    <property type="entry name" value="ATP_synth_b/b'su_bac/chlpt"/>
</dbReference>
<evidence type="ECO:0000256" key="2">
    <source>
        <dbReference type="ARBA" id="ARBA00022448"/>
    </source>
</evidence>
<evidence type="ECO:0000256" key="3">
    <source>
        <dbReference type="ARBA" id="ARBA00022547"/>
    </source>
</evidence>
<evidence type="ECO:0000313" key="16">
    <source>
        <dbReference type="Proteomes" id="UP000824136"/>
    </source>
</evidence>
<keyword evidence="2 12" id="KW-0813">Transport</keyword>
<keyword evidence="9 12" id="KW-0066">ATP synthesis</keyword>
<keyword evidence="6 12" id="KW-1133">Transmembrane helix</keyword>
<evidence type="ECO:0000256" key="13">
    <source>
        <dbReference type="RuleBase" id="RU003848"/>
    </source>
</evidence>
<dbReference type="GO" id="GO:0046961">
    <property type="term" value="F:proton-transporting ATPase activity, rotational mechanism"/>
    <property type="evidence" value="ECO:0007669"/>
    <property type="project" value="TreeGrafter"/>
</dbReference>
<evidence type="ECO:0000256" key="7">
    <source>
        <dbReference type="ARBA" id="ARBA00023065"/>
    </source>
</evidence>
<dbReference type="EMBL" id="DVLL01000016">
    <property type="protein sequence ID" value="HIT58872.1"/>
    <property type="molecule type" value="Genomic_DNA"/>
</dbReference>
<keyword evidence="12" id="KW-1003">Cell membrane</keyword>
<keyword evidence="3 12" id="KW-0138">CF(0)</keyword>
<dbReference type="InterPro" id="IPR050059">
    <property type="entry name" value="ATP_synthase_B_chain"/>
</dbReference>
<feature type="coiled-coil region" evidence="14">
    <location>
        <begin position="54"/>
        <end position="132"/>
    </location>
</feature>
<dbReference type="GO" id="GO:0012505">
    <property type="term" value="C:endomembrane system"/>
    <property type="evidence" value="ECO:0007669"/>
    <property type="project" value="UniProtKB-SubCell"/>
</dbReference>
<comment type="function">
    <text evidence="10 12">F(1)F(0) ATP synthase produces ATP from ADP in the presence of a proton or sodium gradient. F-type ATPases consist of two structural domains, F(1) containing the extramembraneous catalytic core and F(0) containing the membrane proton channel, linked together by a central stalk and a peripheral stalk. During catalysis, ATP synthesis in the catalytic domain of F(1) is coupled via a rotary mechanism of the central stalk subunits to proton translocation.</text>
</comment>
<comment type="caution">
    <text evidence="15">The sequence shown here is derived from an EMBL/GenBank/DDBJ whole genome shotgun (WGS) entry which is preliminary data.</text>
</comment>
<evidence type="ECO:0000256" key="14">
    <source>
        <dbReference type="SAM" id="Coils"/>
    </source>
</evidence>
<dbReference type="SUPFAM" id="SSF81573">
    <property type="entry name" value="F1F0 ATP synthase subunit B, membrane domain"/>
    <property type="match status" value="1"/>
</dbReference>
<evidence type="ECO:0000256" key="5">
    <source>
        <dbReference type="ARBA" id="ARBA00022781"/>
    </source>
</evidence>
<comment type="subunit">
    <text evidence="12">F-type ATPases have 2 components, F(1) - the catalytic core - and F(0) - the membrane proton channel. F(1) has five subunits: alpha(3), beta(3), gamma(1), delta(1), epsilon(1). F(0) has three main subunits: a(1), b(2) and c(10-14). The alpha and beta chains form an alternating ring which encloses part of the gamma chain. F(1) is attached to F(0) by a central stalk formed by the gamma and epsilon chains, while a peripheral stalk is formed by the delta and b chains.</text>
</comment>
<keyword evidence="4 12" id="KW-0812">Transmembrane</keyword>
<keyword evidence="14" id="KW-0175">Coiled coil</keyword>
<dbReference type="AlphaFoldDB" id="A0A9D1GTY7"/>
<dbReference type="CDD" id="cd06503">
    <property type="entry name" value="ATP-synt_Fo_b"/>
    <property type="match status" value="1"/>
</dbReference>
<dbReference type="PANTHER" id="PTHR33445">
    <property type="entry name" value="ATP SYNTHASE SUBUNIT B', CHLOROPLASTIC"/>
    <property type="match status" value="1"/>
</dbReference>
<dbReference type="GO" id="GO:0046933">
    <property type="term" value="F:proton-transporting ATP synthase activity, rotational mechanism"/>
    <property type="evidence" value="ECO:0007669"/>
    <property type="project" value="UniProtKB-UniRule"/>
</dbReference>
<evidence type="ECO:0000313" key="15">
    <source>
        <dbReference type="EMBL" id="HIT58872.1"/>
    </source>
</evidence>
<protein>
    <recommendedName>
        <fullName evidence="12">ATP synthase subunit b</fullName>
    </recommendedName>
    <alternativeName>
        <fullName evidence="12">ATP synthase F(0) sector subunit b</fullName>
    </alternativeName>
    <alternativeName>
        <fullName evidence="12">ATPase subunit I</fullName>
    </alternativeName>
    <alternativeName>
        <fullName evidence="12">F-type ATPase subunit b</fullName>
        <shortName evidence="12">F-ATPase subunit b</shortName>
    </alternativeName>
</protein>
<dbReference type="Proteomes" id="UP000824136">
    <property type="component" value="Unassembled WGS sequence"/>
</dbReference>
<keyword evidence="7 12" id="KW-0406">Ion transport</keyword>
<comment type="function">
    <text evidence="12">Component of the F(0) channel, it forms part of the peripheral stalk, linking F(1) to F(0).</text>
</comment>
<sequence>MLLAGTLEFISLNVWHIVMAIGNLLILMLILKKFLFKPVQKILKQREEEVAKIYSDADDALAKANEDKNTYEQKMMSAKQEADNLIKTATERAKQESSEIVAAARSEAERRLKNADEDIELAKRKAADEMKNSISEMVIGIAEQVVEKEIDADAHSALIDEAIDSLGDMYEK</sequence>
<evidence type="ECO:0000256" key="4">
    <source>
        <dbReference type="ARBA" id="ARBA00022692"/>
    </source>
</evidence>
<dbReference type="GO" id="GO:0045259">
    <property type="term" value="C:proton-transporting ATP synthase complex"/>
    <property type="evidence" value="ECO:0007669"/>
    <property type="project" value="UniProtKB-KW"/>
</dbReference>
<evidence type="ECO:0000256" key="10">
    <source>
        <dbReference type="ARBA" id="ARBA00025198"/>
    </source>
</evidence>
<comment type="similarity">
    <text evidence="1 12 13">Belongs to the ATPase B chain family.</text>
</comment>
<dbReference type="HAMAP" id="MF_01398">
    <property type="entry name" value="ATP_synth_b_bprime"/>
    <property type="match status" value="1"/>
</dbReference>
<reference evidence="15" key="1">
    <citation type="submission" date="2020-10" db="EMBL/GenBank/DDBJ databases">
        <authorList>
            <person name="Gilroy R."/>
        </authorList>
    </citation>
    <scope>NUCLEOTIDE SEQUENCE</scope>
    <source>
        <strain evidence="15">CHK33-4379</strain>
    </source>
</reference>
<dbReference type="PANTHER" id="PTHR33445:SF2">
    <property type="entry name" value="ATP SYNTHASE SUBUNIT B', CHLOROPLASTIC"/>
    <property type="match status" value="1"/>
</dbReference>
<reference evidence="15" key="2">
    <citation type="journal article" date="2021" name="PeerJ">
        <title>Extensive microbial diversity within the chicken gut microbiome revealed by metagenomics and culture.</title>
        <authorList>
            <person name="Gilroy R."/>
            <person name="Ravi A."/>
            <person name="Getino M."/>
            <person name="Pursley I."/>
            <person name="Horton D.L."/>
            <person name="Alikhan N.F."/>
            <person name="Baker D."/>
            <person name="Gharbi K."/>
            <person name="Hall N."/>
            <person name="Watson M."/>
            <person name="Adriaenssens E.M."/>
            <person name="Foster-Nyarko E."/>
            <person name="Jarju S."/>
            <person name="Secka A."/>
            <person name="Antonio M."/>
            <person name="Oren A."/>
            <person name="Chaudhuri R.R."/>
            <person name="La Ragione R."/>
            <person name="Hildebrand F."/>
            <person name="Pallen M.J."/>
        </authorList>
    </citation>
    <scope>NUCLEOTIDE SEQUENCE</scope>
    <source>
        <strain evidence="15">CHK33-4379</strain>
    </source>
</reference>
<accession>A0A9D1GTY7</accession>
<organism evidence="15 16">
    <name type="scientific">Candidatus Faeciplasma pullistercoris</name>
    <dbReference type="NCBI Taxonomy" id="2840800"/>
    <lineage>
        <taxon>Bacteria</taxon>
        <taxon>Bacillati</taxon>
        <taxon>Bacillota</taxon>
        <taxon>Clostridia</taxon>
        <taxon>Eubacteriales</taxon>
        <taxon>Oscillospiraceae</taxon>
        <taxon>Oscillospiraceae incertae sedis</taxon>
        <taxon>Candidatus Faeciplasma</taxon>
    </lineage>
</organism>
<evidence type="ECO:0000256" key="6">
    <source>
        <dbReference type="ARBA" id="ARBA00022989"/>
    </source>
</evidence>
<evidence type="ECO:0000256" key="11">
    <source>
        <dbReference type="ARBA" id="ARBA00037847"/>
    </source>
</evidence>
<dbReference type="InterPro" id="IPR005864">
    <property type="entry name" value="ATP_synth_F0_bsu_bac"/>
</dbReference>
<dbReference type="InterPro" id="IPR028987">
    <property type="entry name" value="ATP_synth_B-like_membr_sf"/>
</dbReference>
<evidence type="ECO:0000256" key="8">
    <source>
        <dbReference type="ARBA" id="ARBA00023136"/>
    </source>
</evidence>
<name>A0A9D1GTY7_9FIRM</name>
<feature type="transmembrane region" description="Helical" evidence="12">
    <location>
        <begin position="12"/>
        <end position="31"/>
    </location>
</feature>
<proteinExistence type="inferred from homology"/>
<evidence type="ECO:0000256" key="1">
    <source>
        <dbReference type="ARBA" id="ARBA00005513"/>
    </source>
</evidence>
<evidence type="ECO:0000256" key="12">
    <source>
        <dbReference type="HAMAP-Rule" id="MF_01398"/>
    </source>
</evidence>
<evidence type="ECO:0000256" key="9">
    <source>
        <dbReference type="ARBA" id="ARBA00023310"/>
    </source>
</evidence>
<gene>
    <name evidence="12 15" type="primary">atpF</name>
    <name evidence="15" type="ORF">IAC39_04075</name>
</gene>
<comment type="subcellular location">
    <subcellularLocation>
        <location evidence="12">Cell membrane</location>
        <topology evidence="12">Single-pass membrane protein</topology>
    </subcellularLocation>
    <subcellularLocation>
        <location evidence="11">Endomembrane system</location>
        <topology evidence="11">Single-pass membrane protein</topology>
    </subcellularLocation>
</comment>
<keyword evidence="8 12" id="KW-0472">Membrane</keyword>